<evidence type="ECO:0000313" key="2">
    <source>
        <dbReference type="EMBL" id="CAD8186921.1"/>
    </source>
</evidence>
<dbReference type="PANTHER" id="PTHR33706">
    <property type="entry name" value="MORN VARIANT REPEAT PROTEIN"/>
    <property type="match status" value="1"/>
</dbReference>
<dbReference type="PANTHER" id="PTHR33706:SF1">
    <property type="entry name" value="TPR REPEAT PROTEIN"/>
    <property type="match status" value="1"/>
</dbReference>
<sequence>MKDSIKSIVNNSRTGDDRFLEIIDQAFNPIRCDQKELNFLVNFLEGNNFNKWIAQKQKVSSELKNLEEDLEIQIQKIYTICHLFDQLNTHLQYYITDLSSNEGEEKVSVFQFQGFSKFKDQLIPKDFILIRDINGNRTYKQNEQILRQENKISGQKNEKILNNFEQMKYLDFKGQYGINGYKIKQWNYFWKEKNVGGGLYNIYGQKVGSWIDLCENYWDENKVYEEGQYEKNKRFGNWIYKWNNIKIGGGQYDENGEGTKIGYWIDLSENFSRSHQVIYNGKYKDGKKVGIWEIKFKQSQWKEFKQIGGGQYDNENGDIKVGKWIELSENFKQDDQIVICGENQNGKKFGRWDILSKQNDWKEFYQIGGGSYDNGNEEKKFGKWIELNENFKQDNQIVICGEYQNGKKFGRWDILSSAGGLYDTENGDIKVGKWVELSENFKKDCQVILCGEYINGLKAGRWDIKYKQDQRKEFKIMQIINKSYLFSGGGSYGNEIGEIKQGAWIELNDSFKNDSQVILCGEYVNGLKAGRWDIKYKQDQWKEFKLIGGGSYDNEIGGIKQGAWIELNDRFKNNSQVILCGEYVNGLKSGQWDIKYKQDQWKEFQLMYNYQYIMPFSGGGQYENEIDEIKKGAWIELNDSFKNNSQIIFCGEYVNGLKAGRWDIKLKQDQWKEFKFIGGGSYDYGIGEIKQGAWIELNDSFKNNSQVILCGEYVNGIKAGRWDIKYKQDQWKEFQIMQIINKSCLFSGGGSYGNEIGGIKQGAWIELNDSFKNDSQVILCGEYVNGLKSGRWDIKYKQDQWKEFQLIGGGPYDNDIGGIKQGAWIELSNSFKNDSQIILDGKYFNGQKVGIWDIKYKQGQWKEFQIIGGGIYDYEIGIKTSFIFFSGEYVNGLKSGKWDTQYKQNLWKKLKLIGGGLYESEVCQVKIGNWIELNERFQWNSQIIYKGNYENGQKVGRWEIKYKQTNEQEFETIGGGSYEDGFDKVKIGNWIELSERFKLNSQIIYNGNYQNGQKVGRWDIKYKQLESKQFEIIGGGSYDLSLDNVKIGNWVELSERFKWNSQIIYNGNYQNGQKAGKWDIMYKYPQSQYFEEIGGGSYEENFDKVKKGNWIELSERFKWNSQIIYNGNYQNGQKVGKWEIKYQQPESKQFELIGGGSYDLNLDKVKIGNWVELSERFKWNSQIIYNGNYQNGQKVGKWEIQYKQTDEKEFETIGGGSYEEGFDQVKIGNWIELSERFKWNSQIIYNGNYQNGQNGGGSYEEGFDQVKIGNWIELSERFKHNSQIIYNGNFQNGLKVGKWEIKYKSPYEIQFSQMLKFNIIFSGGGYYDDQINEIKIGNWIELSDRFKWNFQIIYDGNYQQGQKVGKWEIKYKNPYEIYFQSMLKFNTIFSGGGQYDNQMEQIKIGNWVEINERFICNPQIIYNGQYKDGLNIGQWDIFYKKSDQKKLQDTKNGYWIEIKSKFQKDAWISYSGGYLKGKKHGKWKTSYNNYNENQSVTLYTQNCNHNNGFEQYDVEKLSIEFQFCIELQDIVKNNSKYIIEGEYMGGKKVGLWNIYDWNKKIGGGLYNQAGNNRKIGNWIELSEGFKSDYQVTYQGEYLDGYKVGQWNIYACNKKIGGGLYSEIGNNRKIGRWIELGEGFRSDCQVTYQGEYLNGYKVGQWNIYAWDKKMYIFINIYSKSGGGLYNQAGNNRKIGNWIELSEGFKSDYQVIYQGEYLNGYKVGQWNIYAWNKKIEGGLYNQAGNNRKIGKWIELGEGFKFDYQVTYKGEYLDGYKVGQWNIYAWDKKIGGGLYNQAGNNHKIGEWVELREGFAFDSQIVHKGVYLNGYKVGQWNIYAWDKKIGGGLYCEIGNNLKTAIWIELSQRFTLNSKVTYQGKYKEGKKVGKWNIACEQKEIGGGSYDENDGQVKVGNWIELDEFSQNNFQILFHGEYKRGKKVGRWITSLQQTDQIEDIGGGSYDKDDSIKIGTWIELINEFTFNSQVIYRGDYQNGKKVGKWDIKFKNVYEYSKYETIGGGSYQKPSIKIGKWIELSNEFSIFNQITYYGNYKNDKKVGKWVEKDISENTIKEEINYEI</sequence>
<protein>
    <submittedName>
        <fullName evidence="2">Uncharacterized protein</fullName>
    </submittedName>
</protein>
<organism evidence="2 3">
    <name type="scientific">Paramecium octaurelia</name>
    <dbReference type="NCBI Taxonomy" id="43137"/>
    <lineage>
        <taxon>Eukaryota</taxon>
        <taxon>Sar</taxon>
        <taxon>Alveolata</taxon>
        <taxon>Ciliophora</taxon>
        <taxon>Intramacronucleata</taxon>
        <taxon>Oligohymenophorea</taxon>
        <taxon>Peniculida</taxon>
        <taxon>Parameciidae</taxon>
        <taxon>Paramecium</taxon>
    </lineage>
</organism>
<accession>A0A8S1WD54</accession>
<feature type="coiled-coil region" evidence="1">
    <location>
        <begin position="49"/>
        <end position="76"/>
    </location>
</feature>
<keyword evidence="1" id="KW-0175">Coiled coil</keyword>
<gene>
    <name evidence="2" type="ORF">POCTA_138.1.T0890017</name>
</gene>
<dbReference type="Proteomes" id="UP000683925">
    <property type="component" value="Unassembled WGS sequence"/>
</dbReference>
<proteinExistence type="predicted"/>
<evidence type="ECO:0000313" key="3">
    <source>
        <dbReference type="Proteomes" id="UP000683925"/>
    </source>
</evidence>
<name>A0A8S1WD54_PAROT</name>
<comment type="caution">
    <text evidence="2">The sequence shown here is derived from an EMBL/GenBank/DDBJ whole genome shotgun (WGS) entry which is preliminary data.</text>
</comment>
<dbReference type="EMBL" id="CAJJDP010000088">
    <property type="protein sequence ID" value="CAD8186921.1"/>
    <property type="molecule type" value="Genomic_DNA"/>
</dbReference>
<reference evidence="2" key="1">
    <citation type="submission" date="2021-01" db="EMBL/GenBank/DDBJ databases">
        <authorList>
            <consortium name="Genoscope - CEA"/>
            <person name="William W."/>
        </authorList>
    </citation>
    <scope>NUCLEOTIDE SEQUENCE</scope>
</reference>
<dbReference type="OrthoDB" id="309410at2759"/>
<dbReference type="OMA" id="WDIKYKQ"/>
<evidence type="ECO:0000256" key="1">
    <source>
        <dbReference type="SAM" id="Coils"/>
    </source>
</evidence>
<keyword evidence="3" id="KW-1185">Reference proteome</keyword>